<dbReference type="EMBL" id="JAGEMK010000008">
    <property type="protein sequence ID" value="MBO1752831.1"/>
    <property type="molecule type" value="Genomic_DNA"/>
</dbReference>
<protein>
    <submittedName>
        <fullName evidence="3">Uncharacterized protein</fullName>
    </submittedName>
</protein>
<evidence type="ECO:0000313" key="4">
    <source>
        <dbReference type="Proteomes" id="UP000664209"/>
    </source>
</evidence>
<reference evidence="3" key="1">
    <citation type="submission" date="2021-03" db="EMBL/GenBank/DDBJ databases">
        <title>Actinotalea soli sp. nov., isolated from soil.</title>
        <authorList>
            <person name="Ping W."/>
            <person name="Zhang J."/>
        </authorList>
    </citation>
    <scope>NUCLEOTIDE SEQUENCE</scope>
    <source>
        <strain evidence="3">BY-33</strain>
    </source>
</reference>
<feature type="transmembrane region" description="Helical" evidence="2">
    <location>
        <begin position="12"/>
        <end position="32"/>
    </location>
</feature>
<feature type="compositionally biased region" description="Gly residues" evidence="1">
    <location>
        <begin position="89"/>
        <end position="104"/>
    </location>
</feature>
<name>A0A939RX45_9CELL</name>
<keyword evidence="2" id="KW-0472">Membrane</keyword>
<evidence type="ECO:0000256" key="2">
    <source>
        <dbReference type="SAM" id="Phobius"/>
    </source>
</evidence>
<feature type="region of interest" description="Disordered" evidence="1">
    <location>
        <begin position="83"/>
        <end position="164"/>
    </location>
</feature>
<proteinExistence type="predicted"/>
<dbReference type="AlphaFoldDB" id="A0A939RX45"/>
<organism evidence="3 4">
    <name type="scientific">Actinotalea soli</name>
    <dbReference type="NCBI Taxonomy" id="2819234"/>
    <lineage>
        <taxon>Bacteria</taxon>
        <taxon>Bacillati</taxon>
        <taxon>Actinomycetota</taxon>
        <taxon>Actinomycetes</taxon>
        <taxon>Micrococcales</taxon>
        <taxon>Cellulomonadaceae</taxon>
        <taxon>Actinotalea</taxon>
    </lineage>
</organism>
<dbReference type="RefSeq" id="WP_208056523.1">
    <property type="nucleotide sequence ID" value="NZ_JAGEMK010000008.1"/>
</dbReference>
<gene>
    <name evidence="3" type="ORF">J4G33_13540</name>
</gene>
<feature type="compositionally biased region" description="Low complexity" evidence="1">
    <location>
        <begin position="135"/>
        <end position="148"/>
    </location>
</feature>
<feature type="compositionally biased region" description="Pro residues" evidence="1">
    <location>
        <begin position="149"/>
        <end position="164"/>
    </location>
</feature>
<dbReference type="Proteomes" id="UP000664209">
    <property type="component" value="Unassembled WGS sequence"/>
</dbReference>
<accession>A0A939RX45</accession>
<keyword evidence="2" id="KW-1133">Transmembrane helix</keyword>
<evidence type="ECO:0000313" key="3">
    <source>
        <dbReference type="EMBL" id="MBO1752831.1"/>
    </source>
</evidence>
<feature type="compositionally biased region" description="Low complexity" evidence="1">
    <location>
        <begin position="105"/>
        <end position="128"/>
    </location>
</feature>
<comment type="caution">
    <text evidence="3">The sequence shown here is derived from an EMBL/GenBank/DDBJ whole genome shotgun (WGS) entry which is preliminary data.</text>
</comment>
<feature type="transmembrane region" description="Helical" evidence="2">
    <location>
        <begin position="44"/>
        <end position="64"/>
    </location>
</feature>
<sequence length="164" mass="17271">MRDTSGADFAVIGVVLYLLFMLAILAFGIYCYMRVAGKAGFPSWYGILALVPIANIVVLIMFVFTEWPIERENKAMLAALQDDRPPFGQLGGPGQTGPGYGQGAGYAQAPGYGPGYGQPSPYGQAPGYSQQGPTPDGAQPGYPQQGQQPPAPGHDPQQPTPPQA</sequence>
<evidence type="ECO:0000256" key="1">
    <source>
        <dbReference type="SAM" id="MobiDB-lite"/>
    </source>
</evidence>
<keyword evidence="2" id="KW-0812">Transmembrane</keyword>
<keyword evidence="4" id="KW-1185">Reference proteome</keyword>